<evidence type="ECO:0000313" key="1">
    <source>
        <dbReference type="EMBL" id="NMM98165.1"/>
    </source>
</evidence>
<gene>
    <name evidence="1" type="ORF">G1C97_1114</name>
</gene>
<dbReference type="Proteomes" id="UP000543419">
    <property type="component" value="Unassembled WGS sequence"/>
</dbReference>
<organism evidence="1 2">
    <name type="scientific">Bifidobacterium olomucense</name>
    <dbReference type="NCBI Taxonomy" id="2675324"/>
    <lineage>
        <taxon>Bacteria</taxon>
        <taxon>Bacillati</taxon>
        <taxon>Actinomycetota</taxon>
        <taxon>Actinomycetes</taxon>
        <taxon>Bifidobacteriales</taxon>
        <taxon>Bifidobacteriaceae</taxon>
        <taxon>Bifidobacterium</taxon>
    </lineage>
</organism>
<comment type="caution">
    <text evidence="1">The sequence shown here is derived from an EMBL/GenBank/DDBJ whole genome shotgun (WGS) entry which is preliminary data.</text>
</comment>
<accession>A0A7Y0EXE1</accession>
<dbReference type="RefSeq" id="WP_169240934.1">
    <property type="nucleotide sequence ID" value="NZ_JAAIIG010000004.1"/>
</dbReference>
<dbReference type="AlphaFoldDB" id="A0A7Y0EXE1"/>
<reference evidence="1 2" key="1">
    <citation type="submission" date="2020-02" db="EMBL/GenBank/DDBJ databases">
        <title>Characterization of phylogenetic diversity of novel bifidobacterial species isolated in Czech ZOOs.</title>
        <authorList>
            <person name="Lugli G.A."/>
            <person name="Vera N.B."/>
            <person name="Ventura M."/>
        </authorList>
    </citation>
    <scope>NUCLEOTIDE SEQUENCE [LARGE SCALE GENOMIC DNA]</scope>
    <source>
        <strain evidence="1 2">DSM 109959</strain>
    </source>
</reference>
<dbReference type="EMBL" id="JAAIIG010000004">
    <property type="protein sequence ID" value="NMM98165.1"/>
    <property type="molecule type" value="Genomic_DNA"/>
</dbReference>
<proteinExistence type="predicted"/>
<protein>
    <submittedName>
        <fullName evidence="1">Uncharacterized protein</fullName>
    </submittedName>
</protein>
<evidence type="ECO:0000313" key="2">
    <source>
        <dbReference type="Proteomes" id="UP000543419"/>
    </source>
</evidence>
<sequence length="95" mass="10555">MAEAKPSDILDLRPKQGSILYEMLRLGLVFDHSDDGTAQTWCDYEKNLRADFQSIDAGKVTFTDMDTRLASDVDVADLPAVAEIVTWKSSQSETV</sequence>
<name>A0A7Y0EXE1_9BIFI</name>
<keyword evidence="2" id="KW-1185">Reference proteome</keyword>